<sequence length="250" mass="25781">MPSPELSLPWWGVGPGGGGWGPGLRARGELPNSGARSAGPRGEGVPWRDLGGGSPVSEWGRASPTPVRLPPAARPPSRSLLGSALLRPEFSIPWIPGSRGRGEEDQGKGASLRGEAAAAVAPPSPGQAASGDRLGIRVQLQPGGGEGPPLTQHAATLPWPREARACPAGLRARPVPGTPRLFVLGERAVSQALGEEVAALSLERGESLSAAVWPRRSSPPLLRHLLSAAPKLFAPAPSPQAVRQPSHPRP</sequence>
<name>A0AC59YW11_RANTA</name>
<evidence type="ECO:0000313" key="2">
    <source>
        <dbReference type="Proteomes" id="UP001162501"/>
    </source>
</evidence>
<dbReference type="EMBL" id="OX596104">
    <property type="protein sequence ID" value="CAN0024249.1"/>
    <property type="molecule type" value="Genomic_DNA"/>
</dbReference>
<gene>
    <name evidence="1" type="ORF">MRATA1EN22A_LOCUS10910</name>
</gene>
<reference evidence="1" key="2">
    <citation type="submission" date="2025-03" db="EMBL/GenBank/DDBJ databases">
        <authorList>
            <consortium name="ELIXIR-Norway"/>
            <consortium name="Elixir Norway"/>
        </authorList>
    </citation>
    <scope>NUCLEOTIDE SEQUENCE</scope>
</reference>
<evidence type="ECO:0000313" key="1">
    <source>
        <dbReference type="EMBL" id="CAN0024249.1"/>
    </source>
</evidence>
<accession>A0AC59YW11</accession>
<reference evidence="1" key="1">
    <citation type="submission" date="2023-05" db="EMBL/GenBank/DDBJ databases">
        <authorList>
            <consortium name="ELIXIR-Norway"/>
        </authorList>
    </citation>
    <scope>NUCLEOTIDE SEQUENCE</scope>
</reference>
<dbReference type="Proteomes" id="UP001162501">
    <property type="component" value="Chromosome 20"/>
</dbReference>
<organism evidence="1 2">
    <name type="scientific">Rangifer tarandus platyrhynchus</name>
    <name type="common">Svalbard reindeer</name>
    <dbReference type="NCBI Taxonomy" id="3082113"/>
    <lineage>
        <taxon>Eukaryota</taxon>
        <taxon>Metazoa</taxon>
        <taxon>Chordata</taxon>
        <taxon>Craniata</taxon>
        <taxon>Vertebrata</taxon>
        <taxon>Euteleostomi</taxon>
        <taxon>Mammalia</taxon>
        <taxon>Eutheria</taxon>
        <taxon>Laurasiatheria</taxon>
        <taxon>Artiodactyla</taxon>
        <taxon>Ruminantia</taxon>
        <taxon>Pecora</taxon>
        <taxon>Cervidae</taxon>
        <taxon>Odocoileinae</taxon>
        <taxon>Rangifer</taxon>
    </lineage>
</organism>
<proteinExistence type="predicted"/>
<protein>
    <submittedName>
        <fullName evidence="1">Uncharacterized protein</fullName>
    </submittedName>
</protein>